<feature type="transmembrane region" description="Helical" evidence="1">
    <location>
        <begin position="53"/>
        <end position="72"/>
    </location>
</feature>
<keyword evidence="1" id="KW-1133">Transmembrane helix</keyword>
<feature type="transmembrane region" description="Helical" evidence="1">
    <location>
        <begin position="168"/>
        <end position="195"/>
    </location>
</feature>
<dbReference type="GO" id="GO:0004175">
    <property type="term" value="F:endopeptidase activity"/>
    <property type="evidence" value="ECO:0007669"/>
    <property type="project" value="UniProtKB-ARBA"/>
</dbReference>
<protein>
    <submittedName>
        <fullName evidence="3">Type II CAAX endopeptidase family protein</fullName>
    </submittedName>
</protein>
<name>A0AAU7U8L2_9DEIO</name>
<dbReference type="KEGG" id="dsc:ABOD76_14870"/>
<dbReference type="InterPro" id="IPR052710">
    <property type="entry name" value="CAAX_protease"/>
</dbReference>
<dbReference type="GO" id="GO:0080120">
    <property type="term" value="P:CAAX-box protein maturation"/>
    <property type="evidence" value="ECO:0007669"/>
    <property type="project" value="UniProtKB-ARBA"/>
</dbReference>
<feature type="transmembrane region" description="Helical" evidence="1">
    <location>
        <begin position="93"/>
        <end position="113"/>
    </location>
</feature>
<dbReference type="AlphaFoldDB" id="A0AAU7U8L2"/>
<feature type="transmembrane region" description="Helical" evidence="1">
    <location>
        <begin position="289"/>
        <end position="311"/>
    </location>
</feature>
<evidence type="ECO:0000256" key="1">
    <source>
        <dbReference type="SAM" id="Phobius"/>
    </source>
</evidence>
<evidence type="ECO:0000313" key="3">
    <source>
        <dbReference type="EMBL" id="XBV84722.1"/>
    </source>
</evidence>
<gene>
    <name evidence="3" type="ORF">ABOD76_14870</name>
</gene>
<organism evidence="3">
    <name type="scientific">Deinococcus sonorensis KR-87</name>
    <dbReference type="NCBI Taxonomy" id="694439"/>
    <lineage>
        <taxon>Bacteria</taxon>
        <taxon>Thermotogati</taxon>
        <taxon>Deinococcota</taxon>
        <taxon>Deinococci</taxon>
        <taxon>Deinococcales</taxon>
        <taxon>Deinococcaceae</taxon>
        <taxon>Deinococcus</taxon>
    </lineage>
</organism>
<dbReference type="InterPro" id="IPR003675">
    <property type="entry name" value="Rce1/LyrA-like_dom"/>
</dbReference>
<feature type="transmembrane region" description="Helical" evidence="1">
    <location>
        <begin position="207"/>
        <end position="229"/>
    </location>
</feature>
<dbReference type="PANTHER" id="PTHR36435:SF1">
    <property type="entry name" value="CAAX AMINO TERMINAL PROTEASE FAMILY PROTEIN"/>
    <property type="match status" value="1"/>
</dbReference>
<dbReference type="EMBL" id="CP158299">
    <property type="protein sequence ID" value="XBV84722.1"/>
    <property type="molecule type" value="Genomic_DNA"/>
</dbReference>
<feature type="domain" description="CAAX prenyl protease 2/Lysostaphin resistance protein A-like" evidence="2">
    <location>
        <begin position="132"/>
        <end position="219"/>
    </location>
</feature>
<dbReference type="RefSeq" id="WP_350242759.1">
    <property type="nucleotide sequence ID" value="NZ_CP158299.1"/>
</dbReference>
<feature type="transmembrane region" description="Helical" evidence="1">
    <location>
        <begin position="250"/>
        <end position="269"/>
    </location>
</feature>
<reference evidence="3" key="1">
    <citation type="submission" date="2024-06" db="EMBL/GenBank/DDBJ databases">
        <title>Draft Genome Sequence of Deinococcus sonorensis Type Strain KR-87, a Biofilm Producing Representative of the Genus Deinococcus.</title>
        <authorList>
            <person name="Boren L.S."/>
            <person name="Grosso R.A."/>
            <person name="Hugenberg-Cox A.N."/>
            <person name="Hill J.T.E."/>
            <person name="Albert C.M."/>
            <person name="Tuohy J.M."/>
        </authorList>
    </citation>
    <scope>NUCLEOTIDE SEQUENCE</scope>
    <source>
        <strain evidence="3">KR-87</strain>
    </source>
</reference>
<sequence length="315" mass="32742">MSDSSPVPQLDADVLHPPLARRVRALDGNRAALLLLLSQNVVSAVLVRLGLPLGLSLVLTFVITVLLALVLLRPGLSALVQDSRWRTPPAWGTALLALLLALIASRGVLIFVISIWPQGAQNIQQFQSAGSDLWLLLLAGGVLIPFAEEIAFRGLLMRGYEWARGPLYAALAASAIFGLAHGVPAQIVAILPIAWVLARADQHTGSLWTGVIIHALNNSLALGLGAFLSGNGELSKLLDTDQMPQLPVQVGLAGLLVGLAALFVATVWLQPRRELGTGAGGPLLSGSLIVLVLLIAVIVVAASGLVPLGGLGSPA</sequence>
<accession>A0AAU7U8L2</accession>
<feature type="transmembrane region" description="Helical" evidence="1">
    <location>
        <begin position="133"/>
        <end position="156"/>
    </location>
</feature>
<dbReference type="Pfam" id="PF02517">
    <property type="entry name" value="Rce1-like"/>
    <property type="match status" value="1"/>
</dbReference>
<dbReference type="PANTHER" id="PTHR36435">
    <property type="entry name" value="SLR1288 PROTEIN"/>
    <property type="match status" value="1"/>
</dbReference>
<proteinExistence type="predicted"/>
<keyword evidence="1" id="KW-0472">Membrane</keyword>
<evidence type="ECO:0000259" key="2">
    <source>
        <dbReference type="Pfam" id="PF02517"/>
    </source>
</evidence>
<keyword evidence="1" id="KW-0812">Transmembrane</keyword>